<proteinExistence type="predicted"/>
<reference evidence="5 6" key="1">
    <citation type="submission" date="2017-06" db="EMBL/GenBank/DDBJ databases">
        <title>Azoarcus.</title>
        <authorList>
            <person name="Woo J.-H."/>
            <person name="Kim H.-S."/>
        </authorList>
    </citation>
    <scope>NUCLEOTIDE SEQUENCE [LARGE SCALE GENOMIC DNA]</scope>
    <source>
        <strain evidence="5 6">TSPY31</strain>
    </source>
</reference>
<evidence type="ECO:0000256" key="3">
    <source>
        <dbReference type="ARBA" id="ARBA00023163"/>
    </source>
</evidence>
<dbReference type="RefSeq" id="WP_108948132.1">
    <property type="nucleotide sequence ID" value="NZ_CP022187.1"/>
</dbReference>
<dbReference type="GO" id="GO:0043565">
    <property type="term" value="F:sequence-specific DNA binding"/>
    <property type="evidence" value="ECO:0007669"/>
    <property type="project" value="InterPro"/>
</dbReference>
<evidence type="ECO:0000313" key="5">
    <source>
        <dbReference type="EMBL" id="AWI74425.1"/>
    </source>
</evidence>
<keyword evidence="3" id="KW-0804">Transcription</keyword>
<dbReference type="EMBL" id="CP022187">
    <property type="protein sequence ID" value="AWI74425.1"/>
    <property type="molecule type" value="Genomic_DNA"/>
</dbReference>
<dbReference type="Pfam" id="PF12833">
    <property type="entry name" value="HTH_18"/>
    <property type="match status" value="1"/>
</dbReference>
<dbReference type="Proteomes" id="UP000244930">
    <property type="component" value="Chromosome"/>
</dbReference>
<keyword evidence="2" id="KW-0238">DNA-binding</keyword>
<name>A0A2U8GPK3_9RHOO</name>
<dbReference type="PANTHER" id="PTHR46796:SF12">
    <property type="entry name" value="HTH-TYPE DNA-BINDING TRANSCRIPTIONAL ACTIVATOR EUTR"/>
    <property type="match status" value="1"/>
</dbReference>
<evidence type="ECO:0000259" key="4">
    <source>
        <dbReference type="PROSITE" id="PS01124"/>
    </source>
</evidence>
<sequence>MTIGQSAVYRSSDLDETRSIVAGIYCDHRLDQLRSRACLKYEHAHFAMGGFSFSRMRYGADVSVDVDTLGDFYLIQVPLSGTDRMCVNGHSFCSDSRYASVNAPMSGLGMNWSADCLKFAVRIERKLLEGHAAALSARPDDGPLVFMPSVDLRLAAPRSWVATAQHVLNELQRNPQLATQPLVRTQFEQLLMTTLLSWMPGSFGEAVQTERRVVLPRHVKVAEEFMRANPEQVMTIETLASVVGVSGRTLFDGFRKFLGVSPMRYLRDLRMECARRDLLDASRPRSVTSIATHWGFYQLGRFACDYRRRFDEHPHETMAKRR</sequence>
<protein>
    <submittedName>
        <fullName evidence="5">AraC family transcriptional regulator</fullName>
    </submittedName>
</protein>
<accession>A0A2U8GPK3</accession>
<dbReference type="Gene3D" id="1.10.10.60">
    <property type="entry name" value="Homeodomain-like"/>
    <property type="match status" value="1"/>
</dbReference>
<keyword evidence="1" id="KW-0805">Transcription regulation</keyword>
<evidence type="ECO:0000256" key="2">
    <source>
        <dbReference type="ARBA" id="ARBA00023125"/>
    </source>
</evidence>
<dbReference type="SUPFAM" id="SSF46689">
    <property type="entry name" value="Homeodomain-like"/>
    <property type="match status" value="1"/>
</dbReference>
<evidence type="ECO:0000313" key="6">
    <source>
        <dbReference type="Proteomes" id="UP000244930"/>
    </source>
</evidence>
<dbReference type="GO" id="GO:0003700">
    <property type="term" value="F:DNA-binding transcription factor activity"/>
    <property type="evidence" value="ECO:0007669"/>
    <property type="project" value="InterPro"/>
</dbReference>
<dbReference type="InterPro" id="IPR018060">
    <property type="entry name" value="HTH_AraC"/>
</dbReference>
<keyword evidence="6" id="KW-1185">Reference proteome</keyword>
<dbReference type="PROSITE" id="PS01124">
    <property type="entry name" value="HTH_ARAC_FAMILY_2"/>
    <property type="match status" value="1"/>
</dbReference>
<evidence type="ECO:0000256" key="1">
    <source>
        <dbReference type="ARBA" id="ARBA00023015"/>
    </source>
</evidence>
<dbReference type="InterPro" id="IPR035418">
    <property type="entry name" value="AraC-bd_2"/>
</dbReference>
<dbReference type="SMART" id="SM00342">
    <property type="entry name" value="HTH_ARAC"/>
    <property type="match status" value="1"/>
</dbReference>
<dbReference type="KEGG" id="acom:CEW83_03650"/>
<dbReference type="PANTHER" id="PTHR46796">
    <property type="entry name" value="HTH-TYPE TRANSCRIPTIONAL ACTIVATOR RHAS-RELATED"/>
    <property type="match status" value="1"/>
</dbReference>
<dbReference type="InterPro" id="IPR050204">
    <property type="entry name" value="AraC_XylS_family_regulators"/>
</dbReference>
<dbReference type="AlphaFoldDB" id="A0A2U8GPK3"/>
<feature type="domain" description="HTH araC/xylS-type" evidence="4">
    <location>
        <begin position="220"/>
        <end position="320"/>
    </location>
</feature>
<dbReference type="InterPro" id="IPR009057">
    <property type="entry name" value="Homeodomain-like_sf"/>
</dbReference>
<organism evidence="5 6">
    <name type="scientific">Parazoarcus communis</name>
    <dbReference type="NCBI Taxonomy" id="41977"/>
    <lineage>
        <taxon>Bacteria</taxon>
        <taxon>Pseudomonadati</taxon>
        <taxon>Pseudomonadota</taxon>
        <taxon>Betaproteobacteria</taxon>
        <taxon>Rhodocyclales</taxon>
        <taxon>Zoogloeaceae</taxon>
        <taxon>Parazoarcus</taxon>
    </lineage>
</organism>
<dbReference type="Pfam" id="PF14525">
    <property type="entry name" value="AraC_binding_2"/>
    <property type="match status" value="1"/>
</dbReference>
<gene>
    <name evidence="5" type="ORF">CEW83_03650</name>
</gene>